<dbReference type="EMBL" id="BRYB01001070">
    <property type="protein sequence ID" value="GMI42486.1"/>
    <property type="molecule type" value="Genomic_DNA"/>
</dbReference>
<reference evidence="3 4" key="1">
    <citation type="journal article" date="2023" name="Commun. Biol.">
        <title>Genome analysis of Parmales, the sister group of diatoms, reveals the evolutionary specialization of diatoms from phago-mixotrophs to photoautotrophs.</title>
        <authorList>
            <person name="Ban H."/>
            <person name="Sato S."/>
            <person name="Yoshikawa S."/>
            <person name="Yamada K."/>
            <person name="Nakamura Y."/>
            <person name="Ichinomiya M."/>
            <person name="Sato N."/>
            <person name="Blanc-Mathieu R."/>
            <person name="Endo H."/>
            <person name="Kuwata A."/>
            <person name="Ogata H."/>
        </authorList>
    </citation>
    <scope>NUCLEOTIDE SEQUENCE [LARGE SCALE GENOMIC DNA]</scope>
</reference>
<proteinExistence type="predicted"/>
<keyword evidence="2" id="KW-0732">Signal</keyword>
<gene>
    <name evidence="3" type="ORF">TeGR_g7741</name>
</gene>
<evidence type="ECO:0000313" key="4">
    <source>
        <dbReference type="Proteomes" id="UP001165060"/>
    </source>
</evidence>
<feature type="region of interest" description="Disordered" evidence="1">
    <location>
        <begin position="202"/>
        <end position="225"/>
    </location>
</feature>
<feature type="signal peptide" evidence="2">
    <location>
        <begin position="1"/>
        <end position="21"/>
    </location>
</feature>
<name>A0ABQ6N8H5_9STRA</name>
<comment type="caution">
    <text evidence="3">The sequence shown here is derived from an EMBL/GenBank/DDBJ whole genome shotgun (WGS) entry which is preliminary data.</text>
</comment>
<evidence type="ECO:0000256" key="2">
    <source>
        <dbReference type="SAM" id="SignalP"/>
    </source>
</evidence>
<protein>
    <recommendedName>
        <fullName evidence="5">Peptidylprolyl isomerase</fullName>
    </recommendedName>
</protein>
<evidence type="ECO:0008006" key="5">
    <source>
        <dbReference type="Google" id="ProtNLM"/>
    </source>
</evidence>
<sequence>MHCHLLLLFILLPLSSPLSQSVFSRRCVLSVPALLVPSASVATTAIGSAERSCRERGDCWERGDWDGALGYNWGGRDRCDAGDPKCGSGGQAVKAELPPAPVSTERTTHRVVLSGVAGGGDRRFRFQLPLVLYGDAHPVLVSQLLESVQGGFRGQDRAASAPVRLSGGSGAVTNISPGGTFSVGVPSQRLAFLRENGLRKDPSFVPVARPPSQPSSPRGPESVAPGSVLMDVRGLGYLISGEDDTAFAALFEVAGPRAEGGGGTICVGRVDDMQVYARLSSTAVNKKIWGVIGEGRGGPPLLPVRIDRVEVAAIQGE</sequence>
<feature type="chain" id="PRO_5047126693" description="Peptidylprolyl isomerase" evidence="2">
    <location>
        <begin position="22"/>
        <end position="317"/>
    </location>
</feature>
<organism evidence="3 4">
    <name type="scientific">Tetraparma gracilis</name>
    <dbReference type="NCBI Taxonomy" id="2962635"/>
    <lineage>
        <taxon>Eukaryota</taxon>
        <taxon>Sar</taxon>
        <taxon>Stramenopiles</taxon>
        <taxon>Ochrophyta</taxon>
        <taxon>Bolidophyceae</taxon>
        <taxon>Parmales</taxon>
        <taxon>Triparmaceae</taxon>
        <taxon>Tetraparma</taxon>
    </lineage>
</organism>
<dbReference type="Proteomes" id="UP001165060">
    <property type="component" value="Unassembled WGS sequence"/>
</dbReference>
<evidence type="ECO:0000313" key="3">
    <source>
        <dbReference type="EMBL" id="GMI42486.1"/>
    </source>
</evidence>
<keyword evidence="4" id="KW-1185">Reference proteome</keyword>
<accession>A0ABQ6N8H5</accession>
<evidence type="ECO:0000256" key="1">
    <source>
        <dbReference type="SAM" id="MobiDB-lite"/>
    </source>
</evidence>